<name>A0ABY1ZMS5_9GAMM</name>
<organism evidence="1 2">
    <name type="scientific">Marinobacter halodurans</name>
    <dbReference type="NCBI Taxonomy" id="2528979"/>
    <lineage>
        <taxon>Bacteria</taxon>
        <taxon>Pseudomonadati</taxon>
        <taxon>Pseudomonadota</taxon>
        <taxon>Gammaproteobacteria</taxon>
        <taxon>Pseudomonadales</taxon>
        <taxon>Marinobacteraceae</taxon>
        <taxon>Marinobacter</taxon>
    </lineage>
</organism>
<protein>
    <recommendedName>
        <fullName evidence="3">Site-specific integrase</fullName>
    </recommendedName>
</protein>
<dbReference type="Proteomes" id="UP000313645">
    <property type="component" value="Unassembled WGS sequence"/>
</dbReference>
<sequence>MKIQIEANPDAQPDEYEGDTVRCGQLLRSFVAETYVASLMREPEVQRYFAGWMARRQSNASRETLRNELKKLHKMAGSYPELSVLEAELEKQIIDTRNRVAKKSVKVGISRMIDERFIWRMQSVLNDQPSVTEPMRNGFVVFSATLMTGVRPTEWWKTQLFGPRENDQLQSDHPTLRVQTGKVKAGETPRVRNLILEDFEQAQLGMIEMAIETVRPMSAVQLGYLSNGLRRVAAYAVEGPEEESLLEELELASARKLFAVEALRDNRSKKQVAGALGHTSDGNLRHYSEGDIYCERKMRYPLARISKDDEGKVKEHLKEFLASRQQEQEAILNQTDPTPKSG</sequence>
<comment type="caution">
    <text evidence="1">The sequence shown here is derived from an EMBL/GenBank/DDBJ whole genome shotgun (WGS) entry which is preliminary data.</text>
</comment>
<evidence type="ECO:0000313" key="2">
    <source>
        <dbReference type="Proteomes" id="UP000313645"/>
    </source>
</evidence>
<reference evidence="1 2" key="1">
    <citation type="submission" date="2019-02" db="EMBL/GenBank/DDBJ databases">
        <title>Marinobacter halodurans sp. nov., a marine bacterium isolated from sea tidal flat.</title>
        <authorList>
            <person name="Yoo Y."/>
            <person name="Lee D.W."/>
            <person name="Kim B.S."/>
            <person name="Kim J.-J."/>
        </authorList>
    </citation>
    <scope>NUCLEOTIDE SEQUENCE [LARGE SCALE GENOMIC DNA]</scope>
    <source>
        <strain evidence="1 2">YJ-S3-2</strain>
    </source>
</reference>
<dbReference type="RefSeq" id="WP_131480537.1">
    <property type="nucleotide sequence ID" value="NZ_SJDL01000008.1"/>
</dbReference>
<keyword evidence="2" id="KW-1185">Reference proteome</keyword>
<gene>
    <name evidence="1" type="ORF">EZI54_07310</name>
</gene>
<accession>A0ABY1ZMS5</accession>
<proteinExistence type="predicted"/>
<evidence type="ECO:0000313" key="1">
    <source>
        <dbReference type="EMBL" id="TBW57459.1"/>
    </source>
</evidence>
<evidence type="ECO:0008006" key="3">
    <source>
        <dbReference type="Google" id="ProtNLM"/>
    </source>
</evidence>
<dbReference type="EMBL" id="SJDL01000008">
    <property type="protein sequence ID" value="TBW57459.1"/>
    <property type="molecule type" value="Genomic_DNA"/>
</dbReference>